<feature type="chain" id="PRO_5003257838" evidence="2">
    <location>
        <begin position="21"/>
        <end position="736"/>
    </location>
</feature>
<dbReference type="eggNOG" id="COG4935">
    <property type="taxonomic scope" value="Bacteria"/>
</dbReference>
<sequence>MKKFTTLVSMFFLVGTFATAQTRAVAKEIASITAQKKTFQSYSLFTKSTSALKNVEVEKAEYFTLDIASLKGLVQKSPSNISISLPYDGKEITLELTKNTTLFDDSFYVTDEKNNLIKYNPGVYYRGIIKGDSNSLVAFSVFDEEVIAVISSDDYGNLNLGALNDDQGKMIKGNKNYVLYSDKYLKPEYDGSFCSADQIPHEGSKFDYQKFSGENQGKYATTKIPTIYYEVDYDIYVAKGRDTTSVMNWLTALVNNMHTIYNNDDIDLAMRSTMIWTVKDPYQGIGSTSVKYLEKFRKNRPTFDAHLAQLVGIDPGALGGVAYLNGLCSQANYSYCDMDNTPVVNFPSYSWNVMVMTHELGHNLGSQHTHACAWNGDNTAIDGCYTLEGSCANPGIPSSGGTIMSYCHLRSVGINFNNGFGPQPKQRIIDFINSRTCITESLDDVCITYHPEYQAVNVTPTSAQINVVLNNNEVTNWEYKLSKFSRAVPSTWSTNENNTFNFSGLEANTYYRLRIRKACDENNINGVDLVFATSAEDFCSGNEKFVDFGGVNTRYIPSENWTRTLMPSKEGAKIKVDFVAFNTEAKSDYLYVFDGVNEEAPSLTPNGLTGDLSNNLPNFEASNEAGALTFKFTSDGSIENAGWEANVSCAVLGTDDQNALVDYSYYPNPVTHEMNFVAKNPFQKIEIYSMDGRKVYSKNYKNVFATQVDMKSLAKGTYLVQVDFNGKTTTFKIVKK</sequence>
<dbReference type="eggNOG" id="COG3292">
    <property type="taxonomic scope" value="Bacteria"/>
</dbReference>
<dbReference type="AlphaFoldDB" id="F0NZI6"/>
<feature type="domain" description="Peptidase M12B" evidence="3">
    <location>
        <begin position="223"/>
        <end position="407"/>
    </location>
</feature>
<dbReference type="Gene3D" id="2.60.120.290">
    <property type="entry name" value="Spermadhesin, CUB domain"/>
    <property type="match status" value="1"/>
</dbReference>
<proteinExistence type="predicted"/>
<accession>F0NZI6</accession>
<keyword evidence="1 2" id="KW-0732">Signal</keyword>
<dbReference type="InterPro" id="IPR001590">
    <property type="entry name" value="Peptidase_M12B"/>
</dbReference>
<dbReference type="HOGENOM" id="CLU_376811_0_0_10"/>
<dbReference type="Pfam" id="PF18962">
    <property type="entry name" value="Por_Secre_tail"/>
    <property type="match status" value="1"/>
</dbReference>
<dbReference type="PANTHER" id="PTHR11905">
    <property type="entry name" value="ADAM A DISINTEGRIN AND METALLOPROTEASE DOMAIN"/>
    <property type="match status" value="1"/>
</dbReference>
<dbReference type="KEGG" id="wvi:Weevi_1635"/>
<reference evidence="4 5" key="1">
    <citation type="journal article" date="2011" name="Stand. Genomic Sci.">
        <title>Complete genome sequence of Weeksella virosa type strain (9751).</title>
        <authorList>
            <person name="Lang E."/>
            <person name="Teshima H."/>
            <person name="Lucas S."/>
            <person name="Lapidus A."/>
            <person name="Hammon N."/>
            <person name="Deshpande S."/>
            <person name="Nolan M."/>
            <person name="Cheng J.F."/>
            <person name="Pitluck S."/>
            <person name="Liolios K."/>
            <person name="Pagani I."/>
            <person name="Mikhailova N."/>
            <person name="Ivanova N."/>
            <person name="Mavromatis K."/>
            <person name="Pati A."/>
            <person name="Tapia R."/>
            <person name="Han C."/>
            <person name="Goodwin L."/>
            <person name="Chen A."/>
            <person name="Palaniappan K."/>
            <person name="Land M."/>
            <person name="Hauser L."/>
            <person name="Chang Y.J."/>
            <person name="Jeffries C.D."/>
            <person name="Brambilla E.M."/>
            <person name="Kopitz M."/>
            <person name="Rohde M."/>
            <person name="Goker M."/>
            <person name="Tindall B.J."/>
            <person name="Detter J.C."/>
            <person name="Woyke T."/>
            <person name="Bristow J."/>
            <person name="Eisen J.A."/>
            <person name="Markowitz V."/>
            <person name="Hugenholtz P."/>
            <person name="Klenk H.P."/>
            <person name="Kyrpides N.C."/>
        </authorList>
    </citation>
    <scope>NUCLEOTIDE SEQUENCE [LARGE SCALE GENOMIC DNA]</scope>
    <source>
        <strain evidence="5">ATCC 43766 / DSM 16922 / JCM 21250 / NBRC 16016 / NCTC 11634 / CL345/78</strain>
    </source>
</reference>
<evidence type="ECO:0000256" key="1">
    <source>
        <dbReference type="ARBA" id="ARBA00022729"/>
    </source>
</evidence>
<evidence type="ECO:0000256" key="2">
    <source>
        <dbReference type="SAM" id="SignalP"/>
    </source>
</evidence>
<dbReference type="SUPFAM" id="SSF55486">
    <property type="entry name" value="Metalloproteases ('zincins'), catalytic domain"/>
    <property type="match status" value="1"/>
</dbReference>
<dbReference type="NCBIfam" id="TIGR04183">
    <property type="entry name" value="Por_Secre_tail"/>
    <property type="match status" value="1"/>
</dbReference>
<dbReference type="InterPro" id="IPR035914">
    <property type="entry name" value="Sperma_CUB_dom_sf"/>
</dbReference>
<dbReference type="Gene3D" id="3.40.390.10">
    <property type="entry name" value="Collagenase (Catalytic Domain)"/>
    <property type="match status" value="1"/>
</dbReference>
<dbReference type="Pfam" id="PF13688">
    <property type="entry name" value="Reprolysin_5"/>
    <property type="match status" value="1"/>
</dbReference>
<dbReference type="PROSITE" id="PS50215">
    <property type="entry name" value="ADAM_MEPRO"/>
    <property type="match status" value="1"/>
</dbReference>
<evidence type="ECO:0000313" key="4">
    <source>
        <dbReference type="EMBL" id="ADX68333.1"/>
    </source>
</evidence>
<dbReference type="OrthoDB" id="1182309at2"/>
<dbReference type="STRING" id="865938.Weevi_1635"/>
<name>F0NZI6_WEEVC</name>
<organism evidence="4 5">
    <name type="scientific">Weeksella virosa (strain ATCC 43766 / DSM 16922 / JCM 21250 / CCUG 30538 / CDC 9751 / IAM 14551 / NBRC 16016 / NCTC 11634 / CL345/78)</name>
    <dbReference type="NCBI Taxonomy" id="865938"/>
    <lineage>
        <taxon>Bacteria</taxon>
        <taxon>Pseudomonadati</taxon>
        <taxon>Bacteroidota</taxon>
        <taxon>Flavobacteriia</taxon>
        <taxon>Flavobacteriales</taxon>
        <taxon>Weeksellaceae</taxon>
        <taxon>Weeksella</taxon>
    </lineage>
</organism>
<dbReference type="SUPFAM" id="SSF49854">
    <property type="entry name" value="Spermadhesin, CUB domain"/>
    <property type="match status" value="1"/>
</dbReference>
<evidence type="ECO:0000259" key="3">
    <source>
        <dbReference type="PROSITE" id="PS50215"/>
    </source>
</evidence>
<dbReference type="EMBL" id="CP002455">
    <property type="protein sequence ID" value="ADX68333.1"/>
    <property type="molecule type" value="Genomic_DNA"/>
</dbReference>
<evidence type="ECO:0000313" key="5">
    <source>
        <dbReference type="Proteomes" id="UP000008641"/>
    </source>
</evidence>
<dbReference type="GO" id="GO:0006509">
    <property type="term" value="P:membrane protein ectodomain proteolysis"/>
    <property type="evidence" value="ECO:0007669"/>
    <property type="project" value="TreeGrafter"/>
</dbReference>
<dbReference type="RefSeq" id="WP_013598722.1">
    <property type="nucleotide sequence ID" value="NC_015144.1"/>
</dbReference>
<gene>
    <name evidence="4" type="ordered locus">Weevi_1635</name>
</gene>
<reference evidence="5" key="2">
    <citation type="journal article" date="2011" name="Stand. Genomic Sci.">
        <title>Complete genome sequence of Weeksella virosa type strain (9751T).</title>
        <authorList>
            <person name="Lang E."/>
            <person name="Teshima H."/>
            <person name="Lucas S."/>
            <person name="Lapidus A."/>
            <person name="Hammon N."/>
            <person name="Deshpande S."/>
            <person name="Nolan M."/>
            <person name="Cheng J."/>
            <person name="Pitluck S."/>
            <person name="Liolios K."/>
            <person name="Pagani I."/>
            <person name="Mikhailova N."/>
            <person name="Ivanova N."/>
            <person name="Mavromatis K."/>
            <person name="Pati A."/>
            <person name="Tapia R."/>
            <person name="Han C."/>
            <person name="Goodwin L."/>
            <person name="Chen A."/>
            <person name="Palaniappan K."/>
            <person name="Land M."/>
            <person name="Hauser L."/>
            <person name="Chang Y."/>
            <person name="Jeffries C."/>
            <person name="Brambilla E."/>
            <person name="Kopitz M."/>
            <person name="Rohde M."/>
            <person name="Goker M."/>
            <person name="Tindall B."/>
            <person name="Detter J."/>
            <person name="Woyke T."/>
            <person name="Bristow J."/>
            <person name="Eisen J."/>
            <person name="Markowitz V."/>
            <person name="Hugenholtz P."/>
            <person name="Klenk H."/>
            <person name="Kyrpides N."/>
        </authorList>
    </citation>
    <scope>NUCLEOTIDE SEQUENCE [LARGE SCALE GENOMIC DNA]</scope>
    <source>
        <strain evidence="5">ATCC 43766 / DSM 16922 / JCM 21250 / NBRC 16016 / NCTC 11634 / CL345/78</strain>
    </source>
</reference>
<dbReference type="PANTHER" id="PTHR11905:SF249">
    <property type="entry name" value="SOL NARAE, ISOFORM C"/>
    <property type="match status" value="1"/>
</dbReference>
<protein>
    <submittedName>
        <fullName evidence="4">Peptidase M12B ADAM/reprolysin</fullName>
    </submittedName>
</protein>
<keyword evidence="5" id="KW-1185">Reference proteome</keyword>
<dbReference type="Proteomes" id="UP000008641">
    <property type="component" value="Chromosome"/>
</dbReference>
<dbReference type="InterPro" id="IPR024079">
    <property type="entry name" value="MetalloPept_cat_dom_sf"/>
</dbReference>
<dbReference type="InterPro" id="IPR026444">
    <property type="entry name" value="Secre_tail"/>
</dbReference>
<dbReference type="GO" id="GO:0004222">
    <property type="term" value="F:metalloendopeptidase activity"/>
    <property type="evidence" value="ECO:0007669"/>
    <property type="project" value="InterPro"/>
</dbReference>
<feature type="signal peptide" evidence="2">
    <location>
        <begin position="1"/>
        <end position="20"/>
    </location>
</feature>